<evidence type="ECO:0000313" key="2">
    <source>
        <dbReference type="Proteomes" id="UP000001064"/>
    </source>
</evidence>
<organism evidence="1 2">
    <name type="scientific">Dictyostelium purpureum</name>
    <name type="common">Slime mold</name>
    <dbReference type="NCBI Taxonomy" id="5786"/>
    <lineage>
        <taxon>Eukaryota</taxon>
        <taxon>Amoebozoa</taxon>
        <taxon>Evosea</taxon>
        <taxon>Eumycetozoa</taxon>
        <taxon>Dictyostelia</taxon>
        <taxon>Dictyosteliales</taxon>
        <taxon>Dictyosteliaceae</taxon>
        <taxon>Dictyostelium</taxon>
    </lineage>
</organism>
<sequence>MIKINLDRIYEIIEAYLKAYLREGEVDENHLLFYKYFRDLTSVASDHDKLSNFLNKEEYKNLPIDFKDSNEIRNRSVLILKEISNSF</sequence>
<dbReference type="VEuPathDB" id="AmoebaDB:DICPUDRAFT_47305"/>
<reference evidence="2" key="1">
    <citation type="journal article" date="2011" name="Genome Biol.">
        <title>Comparative genomics of the social amoebae Dictyostelium discoideum and Dictyostelium purpureum.</title>
        <authorList>
            <consortium name="US DOE Joint Genome Institute (JGI-PGF)"/>
            <person name="Sucgang R."/>
            <person name="Kuo A."/>
            <person name="Tian X."/>
            <person name="Salerno W."/>
            <person name="Parikh A."/>
            <person name="Feasley C.L."/>
            <person name="Dalin E."/>
            <person name="Tu H."/>
            <person name="Huang E."/>
            <person name="Barry K."/>
            <person name="Lindquist E."/>
            <person name="Shapiro H."/>
            <person name="Bruce D."/>
            <person name="Schmutz J."/>
            <person name="Salamov A."/>
            <person name="Fey P."/>
            <person name="Gaudet P."/>
            <person name="Anjard C."/>
            <person name="Babu M.M."/>
            <person name="Basu S."/>
            <person name="Bushmanova Y."/>
            <person name="van der Wel H."/>
            <person name="Katoh-Kurasawa M."/>
            <person name="Dinh C."/>
            <person name="Coutinho P.M."/>
            <person name="Saito T."/>
            <person name="Elias M."/>
            <person name="Schaap P."/>
            <person name="Kay R.R."/>
            <person name="Henrissat B."/>
            <person name="Eichinger L."/>
            <person name="Rivero F."/>
            <person name="Putnam N.H."/>
            <person name="West C.M."/>
            <person name="Loomis W.F."/>
            <person name="Chisholm R.L."/>
            <person name="Shaulsky G."/>
            <person name="Strassmann J.E."/>
            <person name="Queller D.C."/>
            <person name="Kuspa A."/>
            <person name="Grigoriev I.V."/>
        </authorList>
    </citation>
    <scope>NUCLEOTIDE SEQUENCE [LARGE SCALE GENOMIC DNA]</scope>
    <source>
        <strain evidence="2">QSDP1</strain>
    </source>
</reference>
<proteinExistence type="predicted"/>
<dbReference type="GeneID" id="10501320"/>
<keyword evidence="2" id="KW-1185">Reference proteome</keyword>
<dbReference type="FunCoup" id="F0ZIW7">
    <property type="interactions" value="937"/>
</dbReference>
<name>F0ZIW7_DICPU</name>
<dbReference type="RefSeq" id="XP_003287355.1">
    <property type="nucleotide sequence ID" value="XM_003287307.1"/>
</dbReference>
<dbReference type="InParanoid" id="F0ZIW7"/>
<dbReference type="AlphaFoldDB" id="F0ZIW7"/>
<gene>
    <name evidence="1" type="ORF">DICPUDRAFT_47305</name>
</gene>
<dbReference type="OMA" id="HLLFYRY"/>
<dbReference type="eggNOG" id="ENOG502RIJ7">
    <property type="taxonomic scope" value="Eukaryota"/>
</dbReference>
<dbReference type="EMBL" id="GL871037">
    <property type="protein sequence ID" value="EGC36098.1"/>
    <property type="molecule type" value="Genomic_DNA"/>
</dbReference>
<evidence type="ECO:0000313" key="1">
    <source>
        <dbReference type="EMBL" id="EGC36098.1"/>
    </source>
</evidence>
<dbReference type="KEGG" id="dpp:DICPUDRAFT_47305"/>
<protein>
    <submittedName>
        <fullName evidence="1">Uncharacterized protein</fullName>
    </submittedName>
</protein>
<dbReference type="OrthoDB" id="10384517at2759"/>
<accession>F0ZIW7</accession>
<dbReference type="Proteomes" id="UP000001064">
    <property type="component" value="Unassembled WGS sequence"/>
</dbReference>